<accession>A0A0F8YZ90</accession>
<dbReference type="EMBL" id="LAZR01050712">
    <property type="protein sequence ID" value="KKK86738.1"/>
    <property type="molecule type" value="Genomic_DNA"/>
</dbReference>
<proteinExistence type="predicted"/>
<reference evidence="1" key="1">
    <citation type="journal article" date="2015" name="Nature">
        <title>Complex archaea that bridge the gap between prokaryotes and eukaryotes.</title>
        <authorList>
            <person name="Spang A."/>
            <person name="Saw J.H."/>
            <person name="Jorgensen S.L."/>
            <person name="Zaremba-Niedzwiedzka K."/>
            <person name="Martijn J."/>
            <person name="Lind A.E."/>
            <person name="van Eijk R."/>
            <person name="Schleper C."/>
            <person name="Guy L."/>
            <person name="Ettema T.J."/>
        </authorList>
    </citation>
    <scope>NUCLEOTIDE SEQUENCE</scope>
</reference>
<gene>
    <name evidence="1" type="ORF">LCGC14_2760240</name>
</gene>
<organism evidence="1">
    <name type="scientific">marine sediment metagenome</name>
    <dbReference type="NCBI Taxonomy" id="412755"/>
    <lineage>
        <taxon>unclassified sequences</taxon>
        <taxon>metagenomes</taxon>
        <taxon>ecological metagenomes</taxon>
    </lineage>
</organism>
<evidence type="ECO:0000313" key="1">
    <source>
        <dbReference type="EMBL" id="KKK86738.1"/>
    </source>
</evidence>
<comment type="caution">
    <text evidence="1">The sequence shown here is derived from an EMBL/GenBank/DDBJ whole genome shotgun (WGS) entry which is preliminary data.</text>
</comment>
<name>A0A0F8YZ90_9ZZZZ</name>
<dbReference type="AlphaFoldDB" id="A0A0F8YZ90"/>
<protein>
    <submittedName>
        <fullName evidence="1">Uncharacterized protein</fullName>
    </submittedName>
</protein>
<sequence>MQSYWLTFTDGSVGCCEGQGEYDAKRIAEHVTGKTVAGGKYSDIAAEVLPYPANPIIWQFNHPISGVTPTFCHRPETCKGRGACPESRSCTE</sequence>